<dbReference type="Proteomes" id="UP001179280">
    <property type="component" value="Unassembled WGS sequence"/>
</dbReference>
<evidence type="ECO:0000259" key="2">
    <source>
        <dbReference type="Pfam" id="PF13273"/>
    </source>
</evidence>
<keyword evidence="4" id="KW-1185">Reference proteome</keyword>
<accession>A0ABS2SYH6</accession>
<name>A0ABS2SYH6_9BACI</name>
<reference evidence="3" key="1">
    <citation type="submission" date="2021-01" db="EMBL/GenBank/DDBJ databases">
        <title>Genomic Encyclopedia of Type Strains, Phase IV (KMG-IV): sequencing the most valuable type-strain genomes for metagenomic binning, comparative biology and taxonomic classification.</title>
        <authorList>
            <person name="Goeker M."/>
        </authorList>
    </citation>
    <scope>NUCLEOTIDE SEQUENCE</scope>
    <source>
        <strain evidence="3">DSM 21943</strain>
    </source>
</reference>
<evidence type="ECO:0000313" key="3">
    <source>
        <dbReference type="EMBL" id="MBM7840568.1"/>
    </source>
</evidence>
<feature type="transmembrane region" description="Helical" evidence="1">
    <location>
        <begin position="79"/>
        <end position="100"/>
    </location>
</feature>
<organism evidence="3 4">
    <name type="scientific">Shouchella xiaoxiensis</name>
    <dbReference type="NCBI Taxonomy" id="766895"/>
    <lineage>
        <taxon>Bacteria</taxon>
        <taxon>Bacillati</taxon>
        <taxon>Bacillota</taxon>
        <taxon>Bacilli</taxon>
        <taxon>Bacillales</taxon>
        <taxon>Bacillaceae</taxon>
        <taxon>Shouchella</taxon>
    </lineage>
</organism>
<evidence type="ECO:0000256" key="1">
    <source>
        <dbReference type="SAM" id="Phobius"/>
    </source>
</evidence>
<dbReference type="InterPro" id="IPR025273">
    <property type="entry name" value="DUF4064"/>
</dbReference>
<protein>
    <recommendedName>
        <fullName evidence="2">DUF4064 domain-containing protein</fullName>
    </recommendedName>
</protein>
<keyword evidence="1" id="KW-0812">Transmembrane</keyword>
<feature type="domain" description="DUF4064" evidence="2">
    <location>
        <begin position="5"/>
        <end position="119"/>
    </location>
</feature>
<dbReference type="EMBL" id="JAFBCV010000015">
    <property type="protein sequence ID" value="MBM7840568.1"/>
    <property type="molecule type" value="Genomic_DNA"/>
</dbReference>
<sequence>MNNVKRTGERVLGIIGLVIFMIGALLFVALEVAENQGFFEEIAVEMTNENSDLLAEQGVAPLTEQEANEFLEVVSSLNFTMFALVAFIAAVAGIVAVVIIKNKPVIASILFLGSTILYAALAFITLIFVGPLIPMLLYIIAGIMALVRKPKQVDPV</sequence>
<dbReference type="Pfam" id="PF13273">
    <property type="entry name" value="DUF4064"/>
    <property type="match status" value="1"/>
</dbReference>
<feature type="transmembrane region" description="Helical" evidence="1">
    <location>
        <begin position="12"/>
        <end position="30"/>
    </location>
</feature>
<evidence type="ECO:0000313" key="4">
    <source>
        <dbReference type="Proteomes" id="UP001179280"/>
    </source>
</evidence>
<keyword evidence="1" id="KW-0472">Membrane</keyword>
<keyword evidence="1" id="KW-1133">Transmembrane helix</keyword>
<proteinExistence type="predicted"/>
<feature type="transmembrane region" description="Helical" evidence="1">
    <location>
        <begin position="105"/>
        <end position="121"/>
    </location>
</feature>
<dbReference type="RefSeq" id="WP_035418995.1">
    <property type="nucleotide sequence ID" value="NZ_JAFBCV010000015.1"/>
</dbReference>
<feature type="transmembrane region" description="Helical" evidence="1">
    <location>
        <begin position="127"/>
        <end position="147"/>
    </location>
</feature>
<gene>
    <name evidence="3" type="ORF">JOC54_003861</name>
</gene>
<comment type="caution">
    <text evidence="3">The sequence shown here is derived from an EMBL/GenBank/DDBJ whole genome shotgun (WGS) entry which is preliminary data.</text>
</comment>